<dbReference type="GO" id="GO:0016491">
    <property type="term" value="F:oxidoreductase activity"/>
    <property type="evidence" value="ECO:0007669"/>
    <property type="project" value="UniProtKB-KW"/>
</dbReference>
<evidence type="ECO:0000313" key="5">
    <source>
        <dbReference type="Proteomes" id="UP001276659"/>
    </source>
</evidence>
<evidence type="ECO:0000256" key="2">
    <source>
        <dbReference type="ARBA" id="ARBA00022857"/>
    </source>
</evidence>
<dbReference type="PANTHER" id="PTHR47706">
    <property type="entry name" value="NMRA-LIKE FAMILY PROTEIN"/>
    <property type="match status" value="1"/>
</dbReference>
<dbReference type="Proteomes" id="UP001276659">
    <property type="component" value="Unassembled WGS sequence"/>
</dbReference>
<comment type="similarity">
    <text evidence="1">Belongs to the NmrA-type oxidoreductase family. Isoflavone reductase subfamily.</text>
</comment>
<protein>
    <recommendedName>
        <fullName evidence="6">NmrA-like domain-containing protein</fullName>
    </recommendedName>
</protein>
<dbReference type="AlphaFoldDB" id="A0AAD9Z9E5"/>
<dbReference type="Gene3D" id="3.40.50.720">
    <property type="entry name" value="NAD(P)-binding Rossmann-like Domain"/>
    <property type="match status" value="1"/>
</dbReference>
<name>A0AAD9Z9E5_9LECA</name>
<dbReference type="InterPro" id="IPR051609">
    <property type="entry name" value="NmrA/Isoflavone_reductase-like"/>
</dbReference>
<reference evidence="4" key="1">
    <citation type="submission" date="2022-11" db="EMBL/GenBank/DDBJ databases">
        <title>Chromosomal genome sequence assembly and mating type (MAT) locus characterization of the leprose asexual lichenized fungus Lepraria neglecta (Nyl.) Erichsen.</title>
        <authorList>
            <person name="Allen J.L."/>
            <person name="Pfeffer B."/>
        </authorList>
    </citation>
    <scope>NUCLEOTIDE SEQUENCE</scope>
    <source>
        <strain evidence="4">Allen 5258</strain>
    </source>
</reference>
<dbReference type="InterPro" id="IPR036291">
    <property type="entry name" value="NAD(P)-bd_dom_sf"/>
</dbReference>
<evidence type="ECO:0008006" key="6">
    <source>
        <dbReference type="Google" id="ProtNLM"/>
    </source>
</evidence>
<evidence type="ECO:0000256" key="3">
    <source>
        <dbReference type="ARBA" id="ARBA00023002"/>
    </source>
</evidence>
<dbReference type="PANTHER" id="PTHR47706:SF4">
    <property type="entry name" value="NMRA-LIKE DOMAIN-CONTAINING PROTEIN"/>
    <property type="match status" value="1"/>
</dbReference>
<sequence>MPRTRQTIAVAGVGDLGKYICEELLTSSDFSVIVLSRVVHASLLAACQKSHTCKRLIPSEWIGDSETYPLKPDYYASTRDPFRKILRAQDEVEWTLFNPGWLADYFLPRGKTYISPIPDKFPVDPNGWRACIRGSGEEMQSWTCGREIGRAVVELCRAEEWVSGNLTSAADTIPLWHIENVTYVAGEWSTFNTAVKVMESHYGTFQLYYLNIVTGWLLPITHKPVEDIQFSLEMHTNNGDDDFEALELAQVEEMMIMGYMACPKEKTMRQQQKYFADLKSSDLEQLLTYADGVDFV</sequence>
<dbReference type="EMBL" id="JASNWA010000007">
    <property type="protein sequence ID" value="KAK3172577.1"/>
    <property type="molecule type" value="Genomic_DNA"/>
</dbReference>
<evidence type="ECO:0000313" key="4">
    <source>
        <dbReference type="EMBL" id="KAK3172577.1"/>
    </source>
</evidence>
<dbReference type="SUPFAM" id="SSF51735">
    <property type="entry name" value="NAD(P)-binding Rossmann-fold domains"/>
    <property type="match status" value="1"/>
</dbReference>
<accession>A0AAD9Z9E5</accession>
<keyword evidence="2" id="KW-0521">NADP</keyword>
<gene>
    <name evidence="4" type="ORF">OEA41_005901</name>
</gene>
<keyword evidence="3" id="KW-0560">Oxidoreductase</keyword>
<comment type="caution">
    <text evidence="4">The sequence shown here is derived from an EMBL/GenBank/DDBJ whole genome shotgun (WGS) entry which is preliminary data.</text>
</comment>
<evidence type="ECO:0000256" key="1">
    <source>
        <dbReference type="ARBA" id="ARBA00005725"/>
    </source>
</evidence>
<proteinExistence type="inferred from homology"/>
<organism evidence="4 5">
    <name type="scientific">Lepraria neglecta</name>
    <dbReference type="NCBI Taxonomy" id="209136"/>
    <lineage>
        <taxon>Eukaryota</taxon>
        <taxon>Fungi</taxon>
        <taxon>Dikarya</taxon>
        <taxon>Ascomycota</taxon>
        <taxon>Pezizomycotina</taxon>
        <taxon>Lecanoromycetes</taxon>
        <taxon>OSLEUM clade</taxon>
        <taxon>Lecanoromycetidae</taxon>
        <taxon>Lecanorales</taxon>
        <taxon>Lecanorineae</taxon>
        <taxon>Stereocaulaceae</taxon>
        <taxon>Lepraria</taxon>
    </lineage>
</organism>
<keyword evidence="5" id="KW-1185">Reference proteome</keyword>